<sequence length="49" mass="5525">MSEFGRESHSPITISLCMIVKNEEATIERCLRSVQPPNFGVLSQYLEIA</sequence>
<accession>A0A1W2EV80</accession>
<gene>
    <name evidence="1" type="ORF">SAMN04488500_13134</name>
</gene>
<name>A0A1W2EV80_9FIRM</name>
<evidence type="ECO:0008006" key="3">
    <source>
        <dbReference type="Google" id="ProtNLM"/>
    </source>
</evidence>
<dbReference type="Proteomes" id="UP000192738">
    <property type="component" value="Unassembled WGS sequence"/>
</dbReference>
<keyword evidence="2" id="KW-1185">Reference proteome</keyword>
<proteinExistence type="predicted"/>
<organism evidence="1 2">
    <name type="scientific">Sporomusa malonica</name>
    <dbReference type="NCBI Taxonomy" id="112901"/>
    <lineage>
        <taxon>Bacteria</taxon>
        <taxon>Bacillati</taxon>
        <taxon>Bacillota</taxon>
        <taxon>Negativicutes</taxon>
        <taxon>Selenomonadales</taxon>
        <taxon>Sporomusaceae</taxon>
        <taxon>Sporomusa</taxon>
    </lineage>
</organism>
<dbReference type="AlphaFoldDB" id="A0A1W2EV80"/>
<dbReference type="EMBL" id="FWXI01000031">
    <property type="protein sequence ID" value="SMD13565.1"/>
    <property type="molecule type" value="Genomic_DNA"/>
</dbReference>
<dbReference type="Gene3D" id="3.90.550.10">
    <property type="entry name" value="Spore Coat Polysaccharide Biosynthesis Protein SpsA, Chain A"/>
    <property type="match status" value="1"/>
</dbReference>
<evidence type="ECO:0000313" key="2">
    <source>
        <dbReference type="Proteomes" id="UP000192738"/>
    </source>
</evidence>
<evidence type="ECO:0000313" key="1">
    <source>
        <dbReference type="EMBL" id="SMD13565.1"/>
    </source>
</evidence>
<protein>
    <recommendedName>
        <fullName evidence="3">Glycosyl transferase family 2</fullName>
    </recommendedName>
</protein>
<dbReference type="InterPro" id="IPR029044">
    <property type="entry name" value="Nucleotide-diphossugar_trans"/>
</dbReference>
<reference evidence="1 2" key="1">
    <citation type="submission" date="2017-04" db="EMBL/GenBank/DDBJ databases">
        <authorList>
            <person name="Afonso C.L."/>
            <person name="Miller P.J."/>
            <person name="Scott M.A."/>
            <person name="Spackman E."/>
            <person name="Goraichik I."/>
            <person name="Dimitrov K.M."/>
            <person name="Suarez D.L."/>
            <person name="Swayne D.E."/>
        </authorList>
    </citation>
    <scope>NUCLEOTIDE SEQUENCE [LARGE SCALE GENOMIC DNA]</scope>
    <source>
        <strain evidence="1 2">DSM 5090</strain>
    </source>
</reference>